<evidence type="ECO:0000313" key="3">
    <source>
        <dbReference type="Proteomes" id="UP000007437"/>
    </source>
</evidence>
<name>E5AMC9_MYCRK</name>
<dbReference type="AlphaFoldDB" id="E5AMC9"/>
<dbReference type="STRING" id="882378.RBRH_04044"/>
<dbReference type="Proteomes" id="UP000007437">
    <property type="component" value="Chromosome"/>
</dbReference>
<dbReference type="KEGG" id="brh:RBRH_04044"/>
<gene>
    <name evidence="2" type="ordered locus">RBRH_04044</name>
</gene>
<evidence type="ECO:0000256" key="1">
    <source>
        <dbReference type="SAM" id="MobiDB-lite"/>
    </source>
</evidence>
<feature type="region of interest" description="Disordered" evidence="1">
    <location>
        <begin position="1"/>
        <end position="33"/>
    </location>
</feature>
<dbReference type="HOGENOM" id="CLU_3381028_0_0_4"/>
<proteinExistence type="predicted"/>
<feature type="compositionally biased region" description="Basic and acidic residues" evidence="1">
    <location>
        <begin position="9"/>
        <end position="25"/>
    </location>
</feature>
<protein>
    <submittedName>
        <fullName evidence="2">Uncharacterized protein</fullName>
    </submittedName>
</protein>
<accession>E5AMC9</accession>
<reference evidence="2 3" key="1">
    <citation type="journal article" date="2011" name="J. Bacteriol.">
        <title>Complete genome sequence of Burkholderia rhizoxinica, an endosymbiont of Rhizopus microsporus.</title>
        <authorList>
            <person name="Lackner G."/>
            <person name="Moebius N."/>
            <person name="Partida-Martinez L."/>
            <person name="Hertweck C."/>
        </authorList>
    </citation>
    <scope>NUCLEOTIDE SEQUENCE [LARGE SCALE GENOMIC DNA]</scope>
    <source>
        <strain evidence="3">DSM 19002 / CIP 109453 / HKI 454</strain>
    </source>
</reference>
<organism evidence="2 3">
    <name type="scientific">Mycetohabitans rhizoxinica (strain DSM 19002 / CIP 109453 / HKI 454)</name>
    <name type="common">Paraburkholderia rhizoxinica</name>
    <dbReference type="NCBI Taxonomy" id="882378"/>
    <lineage>
        <taxon>Bacteria</taxon>
        <taxon>Pseudomonadati</taxon>
        <taxon>Pseudomonadota</taxon>
        <taxon>Betaproteobacteria</taxon>
        <taxon>Burkholderiales</taxon>
        <taxon>Burkholderiaceae</taxon>
        <taxon>Mycetohabitans</taxon>
    </lineage>
</organism>
<sequence length="33" mass="3834">MNGHRRFHPQKDRALMQSDVWDKTPARSVAKAV</sequence>
<dbReference type="EMBL" id="FR687359">
    <property type="protein sequence ID" value="CBW74006.1"/>
    <property type="molecule type" value="Genomic_DNA"/>
</dbReference>
<evidence type="ECO:0000313" key="2">
    <source>
        <dbReference type="EMBL" id="CBW74006.1"/>
    </source>
</evidence>